<accession>A0A5J4V3Z6</accession>
<proteinExistence type="predicted"/>
<reference evidence="1 2" key="1">
    <citation type="submission" date="2019-03" db="EMBL/GenBank/DDBJ databases">
        <title>Single cell metagenomics reveals metabolic interactions within the superorganism composed of flagellate Streblomastix strix and complex community of Bacteroidetes bacteria on its surface.</title>
        <authorList>
            <person name="Treitli S.C."/>
            <person name="Kolisko M."/>
            <person name="Husnik F."/>
            <person name="Keeling P."/>
            <person name="Hampl V."/>
        </authorList>
    </citation>
    <scope>NUCLEOTIDE SEQUENCE [LARGE SCALE GENOMIC DNA]</scope>
    <source>
        <strain evidence="1">ST1C</strain>
    </source>
</reference>
<comment type="caution">
    <text evidence="1">The sequence shown here is derived from an EMBL/GenBank/DDBJ whole genome shotgun (WGS) entry which is preliminary data.</text>
</comment>
<dbReference type="AlphaFoldDB" id="A0A5J4V3Z6"/>
<evidence type="ECO:0000313" key="1">
    <source>
        <dbReference type="EMBL" id="KAA6377214.1"/>
    </source>
</evidence>
<name>A0A5J4V3Z6_9EUKA</name>
<gene>
    <name evidence="1" type="ORF">EZS28_027259</name>
</gene>
<dbReference type="Proteomes" id="UP000324800">
    <property type="component" value="Unassembled WGS sequence"/>
</dbReference>
<sequence>MHATDRHITIRLRSDADIRKPDKINTTRLLERKGSGNDKYRQRNKSYLLRATLFRASLQKDPRSGSLDTFRQHNSSLRYWELESEGIPDRKNKASILPSVKTQTTNHNNPHPRKIELNDRFTLETMQIGRLLTEGRNNLNDLQDMELHATDRYICNTIQQTNQQLCNSGSQPPRDTHPQRILLQMEQSQIIYPSTITRIKWSITENEIGQSTGNNNSTNLAGTIVVHQTKESIHQITFPWISRQKSGDGTENEGQ</sequence>
<evidence type="ECO:0000313" key="2">
    <source>
        <dbReference type="Proteomes" id="UP000324800"/>
    </source>
</evidence>
<protein>
    <submittedName>
        <fullName evidence="1">Uncharacterized protein</fullName>
    </submittedName>
</protein>
<dbReference type="EMBL" id="SNRW01009973">
    <property type="protein sequence ID" value="KAA6377214.1"/>
    <property type="molecule type" value="Genomic_DNA"/>
</dbReference>
<organism evidence="1 2">
    <name type="scientific">Streblomastix strix</name>
    <dbReference type="NCBI Taxonomy" id="222440"/>
    <lineage>
        <taxon>Eukaryota</taxon>
        <taxon>Metamonada</taxon>
        <taxon>Preaxostyla</taxon>
        <taxon>Oxymonadida</taxon>
        <taxon>Streblomastigidae</taxon>
        <taxon>Streblomastix</taxon>
    </lineage>
</organism>